<protein>
    <submittedName>
        <fullName evidence="1">FAD-dependent oxygenase</fullName>
    </submittedName>
</protein>
<dbReference type="Proteomes" id="UP001497680">
    <property type="component" value="Unassembled WGS sequence"/>
</dbReference>
<accession>A0ACC0CUW5</accession>
<gene>
    <name evidence="1" type="ORF">F4821DRAFT_243493</name>
</gene>
<proteinExistence type="predicted"/>
<evidence type="ECO:0000313" key="1">
    <source>
        <dbReference type="EMBL" id="KAI6084098.1"/>
    </source>
</evidence>
<organism evidence="1 2">
    <name type="scientific">Hypoxylon rubiginosum</name>
    <dbReference type="NCBI Taxonomy" id="110542"/>
    <lineage>
        <taxon>Eukaryota</taxon>
        <taxon>Fungi</taxon>
        <taxon>Dikarya</taxon>
        <taxon>Ascomycota</taxon>
        <taxon>Pezizomycotina</taxon>
        <taxon>Sordariomycetes</taxon>
        <taxon>Xylariomycetidae</taxon>
        <taxon>Xylariales</taxon>
        <taxon>Hypoxylaceae</taxon>
        <taxon>Hypoxylon</taxon>
    </lineage>
</organism>
<comment type="caution">
    <text evidence="1">The sequence shown here is derived from an EMBL/GenBank/DDBJ whole genome shotgun (WGS) entry which is preliminary data.</text>
</comment>
<evidence type="ECO:0000313" key="2">
    <source>
        <dbReference type="Proteomes" id="UP001497680"/>
    </source>
</evidence>
<dbReference type="EMBL" id="MU394342">
    <property type="protein sequence ID" value="KAI6084098.1"/>
    <property type="molecule type" value="Genomic_DNA"/>
</dbReference>
<name>A0ACC0CUW5_9PEZI</name>
<reference evidence="1 2" key="1">
    <citation type="journal article" date="2022" name="New Phytol.">
        <title>Ecological generalism drives hyperdiversity of secondary metabolite gene clusters in xylarialean endophytes.</title>
        <authorList>
            <person name="Franco M.E.E."/>
            <person name="Wisecaver J.H."/>
            <person name="Arnold A.E."/>
            <person name="Ju Y.M."/>
            <person name="Slot J.C."/>
            <person name="Ahrendt S."/>
            <person name="Moore L.P."/>
            <person name="Eastman K.E."/>
            <person name="Scott K."/>
            <person name="Konkel Z."/>
            <person name="Mondo S.J."/>
            <person name="Kuo A."/>
            <person name="Hayes R.D."/>
            <person name="Haridas S."/>
            <person name="Andreopoulos B."/>
            <person name="Riley R."/>
            <person name="LaButti K."/>
            <person name="Pangilinan J."/>
            <person name="Lipzen A."/>
            <person name="Amirebrahimi M."/>
            <person name="Yan J."/>
            <person name="Adam C."/>
            <person name="Keymanesh K."/>
            <person name="Ng V."/>
            <person name="Louie K."/>
            <person name="Northen T."/>
            <person name="Drula E."/>
            <person name="Henrissat B."/>
            <person name="Hsieh H.M."/>
            <person name="Youens-Clark K."/>
            <person name="Lutzoni F."/>
            <person name="Miadlikowska J."/>
            <person name="Eastwood D.C."/>
            <person name="Hamelin R.C."/>
            <person name="Grigoriev I.V."/>
            <person name="U'Ren J.M."/>
        </authorList>
    </citation>
    <scope>NUCLEOTIDE SEQUENCE [LARGE SCALE GENOMIC DNA]</scope>
    <source>
        <strain evidence="1 2">ER1909</strain>
    </source>
</reference>
<keyword evidence="2" id="KW-1185">Reference proteome</keyword>
<sequence>MSVFIDSAAAGGEHANALRDVLSPTAEIFYPNSTEFNSLSARWSTLAQPKVNVAVVPFSDDDVVKIVQYAKKAKLPILAYNGAHGAITTLGRMQGGIEIYLGRLSSVVVAPDGRTATIGGGISSKAVIDALWSTGKQTVTGTCECVSVLGPGLGGGHGWLQGHYGLVADQFVSMNVVLADGTLQTVDTNSDLWWAMKGAGQNFGIVTSLTSKIYDIKHYDWAIETLIFSGDKVEAVYQAANDYLSPVPVNLINWSYWLNIPSADPDKPVILFYLIQEGTTAVNSVYTKPFHDIGPISIEAESGDYRDLARWTQVALDSAPCQKTGLANPRFPAYIKEYNVSAQRLEYDIFAAEASGNSPFSASIFMFEAYPVQGVQAVESDSTAFAFRSDNILTAPLITYTPTGHELDQQAAALGKKLRGIIHEGSGSEELHAYVNYAFGDESPRNWYGCEQWRQDRLKALKQKYDPEGRFSFFGPILQGV</sequence>